<reference evidence="7 8" key="1">
    <citation type="journal article" date="2024" name="BMC Genomics">
        <title>Genome assembly of redclaw crayfish (Cherax quadricarinatus) provides insights into its immune adaptation and hypoxia tolerance.</title>
        <authorList>
            <person name="Liu Z."/>
            <person name="Zheng J."/>
            <person name="Li H."/>
            <person name="Fang K."/>
            <person name="Wang S."/>
            <person name="He J."/>
            <person name="Zhou D."/>
            <person name="Weng S."/>
            <person name="Chi M."/>
            <person name="Gu Z."/>
            <person name="He J."/>
            <person name="Li F."/>
            <person name="Wang M."/>
        </authorList>
    </citation>
    <scope>NUCLEOTIDE SEQUENCE [LARGE SCALE GENOMIC DNA]</scope>
    <source>
        <strain evidence="7">ZL_2023a</strain>
    </source>
</reference>
<dbReference type="AlphaFoldDB" id="A0AAW0VZU3"/>
<dbReference type="PANTHER" id="PTHR47156">
    <property type="entry name" value="PROTEIN CBG20824"/>
    <property type="match status" value="1"/>
</dbReference>
<gene>
    <name evidence="7" type="ORF">OTU49_012540</name>
</gene>
<proteinExistence type="predicted"/>
<keyword evidence="8" id="KW-1185">Reference proteome</keyword>
<evidence type="ECO:0000313" key="7">
    <source>
        <dbReference type="EMBL" id="KAK8721739.1"/>
    </source>
</evidence>
<evidence type="ECO:0000256" key="1">
    <source>
        <dbReference type="ARBA" id="ARBA00022723"/>
    </source>
</evidence>
<dbReference type="InterPro" id="IPR017907">
    <property type="entry name" value="Znf_RING_CS"/>
</dbReference>
<sequence>MDEHEVNCTVCMEPFEEERHSPRTLRCGHTLCTPCIEALLDRAHHDRLCPECRKPLKISAVGHIPVSYTILRLARALSSATSEPHIRVQVEDGETCLQHGAPIMSWCQKCNVWRCRECKCPKECTVFMNLPEALLHIKQAYVDCTNGNISRLADQKAIYEKKKSEIEKEMLALREKNKKIEENLKRFDASIDKLEEYEAQTVEASSSRRLDKVLGLTNSFLKDMETWLGDLKRSAESEKSSSLRVAPATVKVQAPVPKPEVPLTGPLDFASLKERLKVSQSMYAVQEKGGRTRWAKLSINEKNLLIHALDDIPPPIGATLLPLDSVTAGMSPNKPSAFLDVTIQQRLEGNVYMTMFGVTPRSQNFLLLCSGALGPCFKGLQLKSSDIGEGKPKLSIVLLGPFPNGQDCPPLVEGITDGGSYNSNIYPGLITGYPADHSSSAFQIMLEDMVGFTYDYAFGSVTSGLAVIQSVHREVKGNFREALISDCGLIVPLA</sequence>
<name>A0AAW0VZU3_CHEQU</name>
<dbReference type="PROSITE" id="PS50089">
    <property type="entry name" value="ZF_RING_2"/>
    <property type="match status" value="1"/>
</dbReference>
<feature type="domain" description="RING-type" evidence="6">
    <location>
        <begin position="8"/>
        <end position="53"/>
    </location>
</feature>
<keyword evidence="2 4" id="KW-0863">Zinc-finger</keyword>
<dbReference type="Proteomes" id="UP001445076">
    <property type="component" value="Unassembled WGS sequence"/>
</dbReference>
<evidence type="ECO:0000259" key="6">
    <source>
        <dbReference type="PROSITE" id="PS50089"/>
    </source>
</evidence>
<dbReference type="InterPro" id="IPR013083">
    <property type="entry name" value="Znf_RING/FYVE/PHD"/>
</dbReference>
<dbReference type="InterPro" id="IPR052667">
    <property type="entry name" value="E3_ubiquitin-ligase_RING"/>
</dbReference>
<evidence type="ECO:0000256" key="3">
    <source>
        <dbReference type="ARBA" id="ARBA00022833"/>
    </source>
</evidence>
<dbReference type="SUPFAM" id="SSF57850">
    <property type="entry name" value="RING/U-box"/>
    <property type="match status" value="1"/>
</dbReference>
<evidence type="ECO:0000256" key="5">
    <source>
        <dbReference type="SAM" id="Coils"/>
    </source>
</evidence>
<keyword evidence="5" id="KW-0175">Coiled coil</keyword>
<evidence type="ECO:0000313" key="8">
    <source>
        <dbReference type="Proteomes" id="UP001445076"/>
    </source>
</evidence>
<feature type="coiled-coil region" evidence="5">
    <location>
        <begin position="149"/>
        <end position="200"/>
    </location>
</feature>
<evidence type="ECO:0000256" key="2">
    <source>
        <dbReference type="ARBA" id="ARBA00022771"/>
    </source>
</evidence>
<dbReference type="PANTHER" id="PTHR47156:SF10">
    <property type="entry name" value="E3 UBIQUITIN-PROTEIN LIGASE TRIM-21-RELATED"/>
    <property type="match status" value="1"/>
</dbReference>
<dbReference type="GO" id="GO:0008270">
    <property type="term" value="F:zinc ion binding"/>
    <property type="evidence" value="ECO:0007669"/>
    <property type="project" value="UniProtKB-KW"/>
</dbReference>
<dbReference type="SMART" id="SM00184">
    <property type="entry name" value="RING"/>
    <property type="match status" value="1"/>
</dbReference>
<comment type="caution">
    <text evidence="7">The sequence shown here is derived from an EMBL/GenBank/DDBJ whole genome shotgun (WGS) entry which is preliminary data.</text>
</comment>
<keyword evidence="1" id="KW-0479">Metal-binding</keyword>
<evidence type="ECO:0000256" key="4">
    <source>
        <dbReference type="PROSITE-ProRule" id="PRU00175"/>
    </source>
</evidence>
<dbReference type="EMBL" id="JARKIK010000098">
    <property type="protein sequence ID" value="KAK8721739.1"/>
    <property type="molecule type" value="Genomic_DNA"/>
</dbReference>
<dbReference type="PROSITE" id="PS00518">
    <property type="entry name" value="ZF_RING_1"/>
    <property type="match status" value="1"/>
</dbReference>
<accession>A0AAW0VZU3</accession>
<protein>
    <recommendedName>
        <fullName evidence="6">RING-type domain-containing protein</fullName>
    </recommendedName>
</protein>
<organism evidence="7 8">
    <name type="scientific">Cherax quadricarinatus</name>
    <name type="common">Australian red claw crayfish</name>
    <dbReference type="NCBI Taxonomy" id="27406"/>
    <lineage>
        <taxon>Eukaryota</taxon>
        <taxon>Metazoa</taxon>
        <taxon>Ecdysozoa</taxon>
        <taxon>Arthropoda</taxon>
        <taxon>Crustacea</taxon>
        <taxon>Multicrustacea</taxon>
        <taxon>Malacostraca</taxon>
        <taxon>Eumalacostraca</taxon>
        <taxon>Eucarida</taxon>
        <taxon>Decapoda</taxon>
        <taxon>Pleocyemata</taxon>
        <taxon>Astacidea</taxon>
        <taxon>Parastacoidea</taxon>
        <taxon>Parastacidae</taxon>
        <taxon>Cherax</taxon>
    </lineage>
</organism>
<dbReference type="Gene3D" id="3.30.40.10">
    <property type="entry name" value="Zinc/RING finger domain, C3HC4 (zinc finger)"/>
    <property type="match status" value="1"/>
</dbReference>
<keyword evidence="3" id="KW-0862">Zinc</keyword>
<dbReference type="Pfam" id="PF13639">
    <property type="entry name" value="zf-RING_2"/>
    <property type="match status" value="1"/>
</dbReference>
<dbReference type="InterPro" id="IPR001841">
    <property type="entry name" value="Znf_RING"/>
</dbReference>